<organism evidence="1 2">
    <name type="scientific">Penicillium rubens (strain ATCC 28089 / DSM 1075 / NRRL 1951 / Wisconsin 54-1255)</name>
    <name type="common">Penicillium chrysogenum</name>
    <dbReference type="NCBI Taxonomy" id="500485"/>
    <lineage>
        <taxon>Eukaryota</taxon>
        <taxon>Fungi</taxon>
        <taxon>Dikarya</taxon>
        <taxon>Ascomycota</taxon>
        <taxon>Pezizomycotina</taxon>
        <taxon>Eurotiomycetes</taxon>
        <taxon>Eurotiomycetidae</taxon>
        <taxon>Eurotiales</taxon>
        <taxon>Aspergillaceae</taxon>
        <taxon>Penicillium</taxon>
        <taxon>Penicillium chrysogenum species complex</taxon>
    </lineage>
</organism>
<reference evidence="1 2" key="1">
    <citation type="journal article" date="2008" name="Nat. Biotechnol.">
        <title>Genome sequencing and analysis of the filamentous fungus Penicillium chrysogenum.</title>
        <authorList>
            <person name="van den Berg M.A."/>
            <person name="Albang R."/>
            <person name="Albermann K."/>
            <person name="Badger J.H."/>
            <person name="Daran J.-M."/>
            <person name="Driessen A.J.M."/>
            <person name="Garcia-Estrada C."/>
            <person name="Fedorova N.D."/>
            <person name="Harris D.M."/>
            <person name="Heijne W.H.M."/>
            <person name="Joardar V.S."/>
            <person name="Kiel J.A.K.W."/>
            <person name="Kovalchuk A."/>
            <person name="Martin J.F."/>
            <person name="Nierman W.C."/>
            <person name="Nijland J.G."/>
            <person name="Pronk J.T."/>
            <person name="Roubos J.A."/>
            <person name="van der Klei I.J."/>
            <person name="van Peij N.N.M.E."/>
            <person name="Veenhuis M."/>
            <person name="von Doehren H."/>
            <person name="Wagner C."/>
            <person name="Wortman J.R."/>
            <person name="Bovenberg R.A.L."/>
        </authorList>
    </citation>
    <scope>NUCLEOTIDE SEQUENCE [LARGE SCALE GENOMIC DNA]</scope>
    <source>
        <strain evidence="2">ATCC 28089 / DSM 1075 / NRRL 1951 / Wisconsin 54-1255</strain>
    </source>
</reference>
<dbReference type="EMBL" id="AM920428">
    <property type="protein sequence ID" value="CAP92411.1"/>
    <property type="molecule type" value="Genomic_DNA"/>
</dbReference>
<proteinExistence type="predicted"/>
<gene>
    <name evidence="1" type="ORF">Pc13g13420</name>
    <name evidence="1" type="ORF">PCH_Pc13g13420</name>
</gene>
<sequence>MASADPPYTSPPSIFRPRIRDGMIVVRRPATTDNVAIFWAGSYFFPTRTNEAIGMDYPAFLADLETHLQYNPELDEIQFHVPSPYRNIDLDPSRPRVRNIRSLQPAVGIVRTYNEWLAALWAMQSSRLMRVSTIEFVLRNGMVTTSVRHMVRPVAAAQFFIVRTSVICYILDAEDSNQEGGDNSGQV</sequence>
<accession>B6H3L2</accession>
<dbReference type="OrthoDB" id="4253248at2759"/>
<name>B6H3L2_PENRW</name>
<dbReference type="AlphaFoldDB" id="B6H3L2"/>
<dbReference type="Proteomes" id="UP000000724">
    <property type="component" value="Contig Pc00c13"/>
</dbReference>
<dbReference type="VEuPathDB" id="FungiDB:PCH_Pc13g13420"/>
<dbReference type="HOGENOM" id="CLU_1489490_0_0_1"/>
<keyword evidence="2" id="KW-1185">Reference proteome</keyword>
<protein>
    <submittedName>
        <fullName evidence="1">Uncharacterized protein</fullName>
    </submittedName>
</protein>
<evidence type="ECO:0000313" key="2">
    <source>
        <dbReference type="Proteomes" id="UP000000724"/>
    </source>
</evidence>
<evidence type="ECO:0000313" key="1">
    <source>
        <dbReference type="EMBL" id="CAP92411.1"/>
    </source>
</evidence>
<dbReference type="OMA" id="GMDYPAF"/>